<dbReference type="AlphaFoldDB" id="A0A9W9S1A8"/>
<organism evidence="5 6">
    <name type="scientific">Penicillium cataractarum</name>
    <dbReference type="NCBI Taxonomy" id="2100454"/>
    <lineage>
        <taxon>Eukaryota</taxon>
        <taxon>Fungi</taxon>
        <taxon>Dikarya</taxon>
        <taxon>Ascomycota</taxon>
        <taxon>Pezizomycotina</taxon>
        <taxon>Eurotiomycetes</taxon>
        <taxon>Eurotiomycetidae</taxon>
        <taxon>Eurotiales</taxon>
        <taxon>Aspergillaceae</taxon>
        <taxon>Penicillium</taxon>
    </lineage>
</organism>
<dbReference type="RefSeq" id="XP_056554519.1">
    <property type="nucleotide sequence ID" value="XM_056699106.1"/>
</dbReference>
<dbReference type="PANTHER" id="PTHR35371:SF2">
    <property type="entry name" value="MAPEG FAMILY PROTEIN"/>
    <property type="match status" value="1"/>
</dbReference>
<dbReference type="Pfam" id="PF01124">
    <property type="entry name" value="MAPEG"/>
    <property type="match status" value="1"/>
</dbReference>
<dbReference type="GO" id="GO:0016020">
    <property type="term" value="C:membrane"/>
    <property type="evidence" value="ECO:0007669"/>
    <property type="project" value="UniProtKB-SubCell"/>
</dbReference>
<protein>
    <submittedName>
        <fullName evidence="5">Uncharacterized protein</fullName>
    </submittedName>
</protein>
<dbReference type="Gene3D" id="1.20.120.550">
    <property type="entry name" value="Membrane associated eicosanoid/glutathione metabolism-like domain"/>
    <property type="match status" value="1"/>
</dbReference>
<dbReference type="OrthoDB" id="2122304at2759"/>
<keyword evidence="3" id="KW-1133">Transmembrane helix</keyword>
<keyword evidence="2" id="KW-0812">Transmembrane</keyword>
<evidence type="ECO:0000256" key="1">
    <source>
        <dbReference type="ARBA" id="ARBA00004370"/>
    </source>
</evidence>
<dbReference type="PANTHER" id="PTHR35371">
    <property type="entry name" value="INNER MEMBRANE PROTEIN"/>
    <property type="match status" value="1"/>
</dbReference>
<evidence type="ECO:0000313" key="5">
    <source>
        <dbReference type="EMBL" id="KAJ5370085.1"/>
    </source>
</evidence>
<dbReference type="InterPro" id="IPR001129">
    <property type="entry name" value="Membr-assoc_MAPEG"/>
</dbReference>
<keyword evidence="6" id="KW-1185">Reference proteome</keyword>
<evidence type="ECO:0000256" key="2">
    <source>
        <dbReference type="ARBA" id="ARBA00022692"/>
    </source>
</evidence>
<dbReference type="EMBL" id="JAPZBS010000005">
    <property type="protein sequence ID" value="KAJ5370085.1"/>
    <property type="molecule type" value="Genomic_DNA"/>
</dbReference>
<reference evidence="5" key="2">
    <citation type="journal article" date="2023" name="IMA Fungus">
        <title>Comparative genomic study of the Penicillium genus elucidates a diverse pangenome and 15 lateral gene transfer events.</title>
        <authorList>
            <person name="Petersen C."/>
            <person name="Sorensen T."/>
            <person name="Nielsen M.R."/>
            <person name="Sondergaard T.E."/>
            <person name="Sorensen J.L."/>
            <person name="Fitzpatrick D.A."/>
            <person name="Frisvad J.C."/>
            <person name="Nielsen K.L."/>
        </authorList>
    </citation>
    <scope>NUCLEOTIDE SEQUENCE</scope>
    <source>
        <strain evidence="5">IBT 29864</strain>
    </source>
</reference>
<sequence length="165" mass="17913">MLSLLTTLGLRAAPGGQVPNHAASLLLANWFIAYVWMSTRFKKISLGIDNNVAPREDLAILGEAAVKSGKLSRSILNRLKREEAAHANAIEHFPVFVAATLIAVYAGVPNQTVNTFGVWYTVSRIAFSICYSYIETPALSYLRSAAWWSSNISCVTGLIAAAKKL</sequence>
<evidence type="ECO:0000313" key="6">
    <source>
        <dbReference type="Proteomes" id="UP001147782"/>
    </source>
</evidence>
<evidence type="ECO:0000256" key="3">
    <source>
        <dbReference type="ARBA" id="ARBA00022989"/>
    </source>
</evidence>
<proteinExistence type="predicted"/>
<dbReference type="InterPro" id="IPR023352">
    <property type="entry name" value="MAPEG-like_dom_sf"/>
</dbReference>
<evidence type="ECO:0000256" key="4">
    <source>
        <dbReference type="ARBA" id="ARBA00023136"/>
    </source>
</evidence>
<accession>A0A9W9S1A8</accession>
<dbReference type="SUPFAM" id="SSF161084">
    <property type="entry name" value="MAPEG domain-like"/>
    <property type="match status" value="1"/>
</dbReference>
<dbReference type="Proteomes" id="UP001147782">
    <property type="component" value="Unassembled WGS sequence"/>
</dbReference>
<keyword evidence="4" id="KW-0472">Membrane</keyword>
<dbReference type="GeneID" id="81438285"/>
<comment type="caution">
    <text evidence="5">The sequence shown here is derived from an EMBL/GenBank/DDBJ whole genome shotgun (WGS) entry which is preliminary data.</text>
</comment>
<comment type="subcellular location">
    <subcellularLocation>
        <location evidence="1">Membrane</location>
    </subcellularLocation>
</comment>
<name>A0A9W9S1A8_9EURO</name>
<reference evidence="5" key="1">
    <citation type="submission" date="2022-11" db="EMBL/GenBank/DDBJ databases">
        <authorList>
            <person name="Petersen C."/>
        </authorList>
    </citation>
    <scope>NUCLEOTIDE SEQUENCE</scope>
    <source>
        <strain evidence="5">IBT 29864</strain>
    </source>
</reference>
<gene>
    <name evidence="5" type="ORF">N7496_006177</name>
</gene>